<dbReference type="EMBL" id="CH479179">
    <property type="protein sequence ID" value="EDW24534.1"/>
    <property type="molecule type" value="Genomic_DNA"/>
</dbReference>
<dbReference type="OrthoDB" id="10680380at2759"/>
<dbReference type="AlphaFoldDB" id="B4G4L8"/>
<protein>
    <submittedName>
        <fullName evidence="3">GL23347</fullName>
    </submittedName>
</protein>
<evidence type="ECO:0000256" key="2">
    <source>
        <dbReference type="SAM" id="Phobius"/>
    </source>
</evidence>
<feature type="transmembrane region" description="Helical" evidence="2">
    <location>
        <begin position="270"/>
        <end position="293"/>
    </location>
</feature>
<accession>B4G4L8</accession>
<gene>
    <name evidence="3" type="primary">Dper\GL23347</name>
    <name evidence="3" type="ORF">Dper_GL23347</name>
</gene>
<sequence>MPKTHFSPNRMLMTNDEKLKLSKPPTRMQFKSSSSESSSDTSYSTSASLQSSVISEKLGAQNDHYMLERKVTSVEPSIYGNVVEPIIEDNELEPIACSKKPSVCREKVEFQMDDTLLDPQPSSSKTAKDFCHISSPWLIGDSQLKATDNLPHIKEHSRTKANKMVQKIVTKTKANIMINTAQKRRKAARPDNVKKSRDIIQRLDERLEAIQSALQSMIRFSVDDQPQPAVVPCDASKRNPENLPEVAPNDLLAFVETLVQEFCDVVSQVFSVNSCLFTCLVVLLLISIVLWFYKEEVWGFSTEEGRYQAKMRKSGPLLKCLIFLLRQLNVPIF</sequence>
<name>B4G4L8_DROPE</name>
<evidence type="ECO:0000313" key="4">
    <source>
        <dbReference type="Proteomes" id="UP000008744"/>
    </source>
</evidence>
<reference evidence="3 4" key="1">
    <citation type="journal article" date="2007" name="Nature">
        <title>Evolution of genes and genomes on the Drosophila phylogeny.</title>
        <authorList>
            <consortium name="Drosophila 12 Genomes Consortium"/>
            <person name="Clark A.G."/>
            <person name="Eisen M.B."/>
            <person name="Smith D.R."/>
            <person name="Bergman C.M."/>
            <person name="Oliver B."/>
            <person name="Markow T.A."/>
            <person name="Kaufman T.C."/>
            <person name="Kellis M."/>
            <person name="Gelbart W."/>
            <person name="Iyer V.N."/>
            <person name="Pollard D.A."/>
            <person name="Sackton T.B."/>
            <person name="Larracuente A.M."/>
            <person name="Singh N.D."/>
            <person name="Abad J.P."/>
            <person name="Abt D.N."/>
            <person name="Adryan B."/>
            <person name="Aguade M."/>
            <person name="Akashi H."/>
            <person name="Anderson W.W."/>
            <person name="Aquadro C.F."/>
            <person name="Ardell D.H."/>
            <person name="Arguello R."/>
            <person name="Artieri C.G."/>
            <person name="Barbash D.A."/>
            <person name="Barker D."/>
            <person name="Barsanti P."/>
            <person name="Batterham P."/>
            <person name="Batzoglou S."/>
            <person name="Begun D."/>
            <person name="Bhutkar A."/>
            <person name="Blanco E."/>
            <person name="Bosak S.A."/>
            <person name="Bradley R.K."/>
            <person name="Brand A.D."/>
            <person name="Brent M.R."/>
            <person name="Brooks A.N."/>
            <person name="Brown R.H."/>
            <person name="Butlin R.K."/>
            <person name="Caggese C."/>
            <person name="Calvi B.R."/>
            <person name="Bernardo de Carvalho A."/>
            <person name="Caspi A."/>
            <person name="Castrezana S."/>
            <person name="Celniker S.E."/>
            <person name="Chang J.L."/>
            <person name="Chapple C."/>
            <person name="Chatterji S."/>
            <person name="Chinwalla A."/>
            <person name="Civetta A."/>
            <person name="Clifton S.W."/>
            <person name="Comeron J.M."/>
            <person name="Costello J.C."/>
            <person name="Coyne J.A."/>
            <person name="Daub J."/>
            <person name="David R.G."/>
            <person name="Delcher A.L."/>
            <person name="Delehaunty K."/>
            <person name="Do C.B."/>
            <person name="Ebling H."/>
            <person name="Edwards K."/>
            <person name="Eickbush T."/>
            <person name="Evans J.D."/>
            <person name="Filipski A."/>
            <person name="Findeiss S."/>
            <person name="Freyhult E."/>
            <person name="Fulton L."/>
            <person name="Fulton R."/>
            <person name="Garcia A.C."/>
            <person name="Gardiner A."/>
            <person name="Garfield D.A."/>
            <person name="Garvin B.E."/>
            <person name="Gibson G."/>
            <person name="Gilbert D."/>
            <person name="Gnerre S."/>
            <person name="Godfrey J."/>
            <person name="Good R."/>
            <person name="Gotea V."/>
            <person name="Gravely B."/>
            <person name="Greenberg A.J."/>
            <person name="Griffiths-Jones S."/>
            <person name="Gross S."/>
            <person name="Guigo R."/>
            <person name="Gustafson E.A."/>
            <person name="Haerty W."/>
            <person name="Hahn M.W."/>
            <person name="Halligan D.L."/>
            <person name="Halpern A.L."/>
            <person name="Halter G.M."/>
            <person name="Han M.V."/>
            <person name="Heger A."/>
            <person name="Hillier L."/>
            <person name="Hinrichs A.S."/>
            <person name="Holmes I."/>
            <person name="Hoskins R.A."/>
            <person name="Hubisz M.J."/>
            <person name="Hultmark D."/>
            <person name="Huntley M.A."/>
            <person name="Jaffe D.B."/>
            <person name="Jagadeeshan S."/>
            <person name="Jeck W.R."/>
            <person name="Johnson J."/>
            <person name="Jones C.D."/>
            <person name="Jordan W.C."/>
            <person name="Karpen G.H."/>
            <person name="Kataoka E."/>
            <person name="Keightley P.D."/>
            <person name="Kheradpour P."/>
            <person name="Kirkness E.F."/>
            <person name="Koerich L.B."/>
            <person name="Kristiansen K."/>
            <person name="Kudrna D."/>
            <person name="Kulathinal R.J."/>
            <person name="Kumar S."/>
            <person name="Kwok R."/>
            <person name="Lander E."/>
            <person name="Langley C.H."/>
            <person name="Lapoint R."/>
            <person name="Lazzaro B.P."/>
            <person name="Lee S.J."/>
            <person name="Levesque L."/>
            <person name="Li R."/>
            <person name="Lin C.F."/>
            <person name="Lin M.F."/>
            <person name="Lindblad-Toh K."/>
            <person name="Llopart A."/>
            <person name="Long M."/>
            <person name="Low L."/>
            <person name="Lozovsky E."/>
            <person name="Lu J."/>
            <person name="Luo M."/>
            <person name="Machado C.A."/>
            <person name="Makalowski W."/>
            <person name="Marzo M."/>
            <person name="Matsuda M."/>
            <person name="Matzkin L."/>
            <person name="McAllister B."/>
            <person name="McBride C.S."/>
            <person name="McKernan B."/>
            <person name="McKernan K."/>
            <person name="Mendez-Lago M."/>
            <person name="Minx P."/>
            <person name="Mollenhauer M.U."/>
            <person name="Montooth K."/>
            <person name="Mount S.M."/>
            <person name="Mu X."/>
            <person name="Myers E."/>
            <person name="Negre B."/>
            <person name="Newfeld S."/>
            <person name="Nielsen R."/>
            <person name="Noor M.A."/>
            <person name="O'Grady P."/>
            <person name="Pachter L."/>
            <person name="Papaceit M."/>
            <person name="Parisi M.J."/>
            <person name="Parisi M."/>
            <person name="Parts L."/>
            <person name="Pedersen J.S."/>
            <person name="Pesole G."/>
            <person name="Phillippy A.M."/>
            <person name="Ponting C.P."/>
            <person name="Pop M."/>
            <person name="Porcelli D."/>
            <person name="Powell J.R."/>
            <person name="Prohaska S."/>
            <person name="Pruitt K."/>
            <person name="Puig M."/>
            <person name="Quesneville H."/>
            <person name="Ram K.R."/>
            <person name="Rand D."/>
            <person name="Rasmussen M.D."/>
            <person name="Reed L.K."/>
            <person name="Reenan R."/>
            <person name="Reily A."/>
            <person name="Remington K.A."/>
            <person name="Rieger T.T."/>
            <person name="Ritchie M.G."/>
            <person name="Robin C."/>
            <person name="Rogers Y.H."/>
            <person name="Rohde C."/>
            <person name="Rozas J."/>
            <person name="Rubenfield M.J."/>
            <person name="Ruiz A."/>
            <person name="Russo S."/>
            <person name="Salzberg S.L."/>
            <person name="Sanchez-Gracia A."/>
            <person name="Saranga D.J."/>
            <person name="Sato H."/>
            <person name="Schaeffer S.W."/>
            <person name="Schatz M.C."/>
            <person name="Schlenke T."/>
            <person name="Schwartz R."/>
            <person name="Segarra C."/>
            <person name="Singh R.S."/>
            <person name="Sirot L."/>
            <person name="Sirota M."/>
            <person name="Sisneros N.B."/>
            <person name="Smith C.D."/>
            <person name="Smith T.F."/>
            <person name="Spieth J."/>
            <person name="Stage D.E."/>
            <person name="Stark A."/>
            <person name="Stephan W."/>
            <person name="Strausberg R.L."/>
            <person name="Strempel S."/>
            <person name="Sturgill D."/>
            <person name="Sutton G."/>
            <person name="Sutton G.G."/>
            <person name="Tao W."/>
            <person name="Teichmann S."/>
            <person name="Tobari Y.N."/>
            <person name="Tomimura Y."/>
            <person name="Tsolas J.M."/>
            <person name="Valente V.L."/>
            <person name="Venter E."/>
            <person name="Venter J.C."/>
            <person name="Vicario S."/>
            <person name="Vieira F.G."/>
            <person name="Vilella A.J."/>
            <person name="Villasante A."/>
            <person name="Walenz B."/>
            <person name="Wang J."/>
            <person name="Wasserman M."/>
            <person name="Watts T."/>
            <person name="Wilson D."/>
            <person name="Wilson R.K."/>
            <person name="Wing R.A."/>
            <person name="Wolfner M.F."/>
            <person name="Wong A."/>
            <person name="Wong G.K."/>
            <person name="Wu C.I."/>
            <person name="Wu G."/>
            <person name="Yamamoto D."/>
            <person name="Yang H.P."/>
            <person name="Yang S.P."/>
            <person name="Yorke J.A."/>
            <person name="Yoshida K."/>
            <person name="Zdobnov E."/>
            <person name="Zhang P."/>
            <person name="Zhang Y."/>
            <person name="Zimin A.V."/>
            <person name="Baldwin J."/>
            <person name="Abdouelleil A."/>
            <person name="Abdulkadir J."/>
            <person name="Abebe A."/>
            <person name="Abera B."/>
            <person name="Abreu J."/>
            <person name="Acer S.C."/>
            <person name="Aftuck L."/>
            <person name="Alexander A."/>
            <person name="An P."/>
            <person name="Anderson E."/>
            <person name="Anderson S."/>
            <person name="Arachi H."/>
            <person name="Azer M."/>
            <person name="Bachantsang P."/>
            <person name="Barry A."/>
            <person name="Bayul T."/>
            <person name="Berlin A."/>
            <person name="Bessette D."/>
            <person name="Bloom T."/>
            <person name="Blye J."/>
            <person name="Boguslavskiy L."/>
            <person name="Bonnet C."/>
            <person name="Boukhgalter B."/>
            <person name="Bourzgui I."/>
            <person name="Brown A."/>
            <person name="Cahill P."/>
            <person name="Channer S."/>
            <person name="Cheshatsang Y."/>
            <person name="Chuda L."/>
            <person name="Citroen M."/>
            <person name="Collymore A."/>
            <person name="Cooke P."/>
            <person name="Costello M."/>
            <person name="D'Aco K."/>
            <person name="Daza R."/>
            <person name="De Haan G."/>
            <person name="DeGray S."/>
            <person name="DeMaso C."/>
            <person name="Dhargay N."/>
            <person name="Dooley K."/>
            <person name="Dooley E."/>
            <person name="Doricent M."/>
            <person name="Dorje P."/>
            <person name="Dorjee K."/>
            <person name="Dupes A."/>
            <person name="Elong R."/>
            <person name="Falk J."/>
            <person name="Farina A."/>
            <person name="Faro S."/>
            <person name="Ferguson D."/>
            <person name="Fisher S."/>
            <person name="Foley C.D."/>
            <person name="Franke A."/>
            <person name="Friedrich D."/>
            <person name="Gadbois L."/>
            <person name="Gearin G."/>
            <person name="Gearin C.R."/>
            <person name="Giannoukos G."/>
            <person name="Goode T."/>
            <person name="Graham J."/>
            <person name="Grandbois E."/>
            <person name="Grewal S."/>
            <person name="Gyaltsen K."/>
            <person name="Hafez N."/>
            <person name="Hagos B."/>
            <person name="Hall J."/>
            <person name="Henson C."/>
            <person name="Hollinger A."/>
            <person name="Honan T."/>
            <person name="Huard M.D."/>
            <person name="Hughes L."/>
            <person name="Hurhula B."/>
            <person name="Husby M.E."/>
            <person name="Kamat A."/>
            <person name="Kanga B."/>
            <person name="Kashin S."/>
            <person name="Khazanovich D."/>
            <person name="Kisner P."/>
            <person name="Lance K."/>
            <person name="Lara M."/>
            <person name="Lee W."/>
            <person name="Lennon N."/>
            <person name="Letendre F."/>
            <person name="LeVine R."/>
            <person name="Lipovsky A."/>
            <person name="Liu X."/>
            <person name="Liu J."/>
            <person name="Liu S."/>
            <person name="Lokyitsang T."/>
            <person name="Lokyitsang Y."/>
            <person name="Lubonja R."/>
            <person name="Lui A."/>
            <person name="MacDonald P."/>
            <person name="Magnisalis V."/>
            <person name="Maru K."/>
            <person name="Matthews C."/>
            <person name="McCusker W."/>
            <person name="McDonough S."/>
            <person name="Mehta T."/>
            <person name="Meldrim J."/>
            <person name="Meneus L."/>
            <person name="Mihai O."/>
            <person name="Mihalev A."/>
            <person name="Mihova T."/>
            <person name="Mittelman R."/>
            <person name="Mlenga V."/>
            <person name="Montmayeur A."/>
            <person name="Mulrain L."/>
            <person name="Navidi A."/>
            <person name="Naylor J."/>
            <person name="Negash T."/>
            <person name="Nguyen T."/>
            <person name="Nguyen N."/>
            <person name="Nicol R."/>
            <person name="Norbu C."/>
            <person name="Norbu N."/>
            <person name="Novod N."/>
            <person name="O'Neill B."/>
            <person name="Osman S."/>
            <person name="Markiewicz E."/>
            <person name="Oyono O.L."/>
            <person name="Patti C."/>
            <person name="Phunkhang P."/>
            <person name="Pierre F."/>
            <person name="Priest M."/>
            <person name="Raghuraman S."/>
            <person name="Rege F."/>
            <person name="Reyes R."/>
            <person name="Rise C."/>
            <person name="Rogov P."/>
            <person name="Ross K."/>
            <person name="Ryan E."/>
            <person name="Settipalli S."/>
            <person name="Shea T."/>
            <person name="Sherpa N."/>
            <person name="Shi L."/>
            <person name="Shih D."/>
            <person name="Sparrow T."/>
            <person name="Spaulding J."/>
            <person name="Stalker J."/>
            <person name="Stange-Thomann N."/>
            <person name="Stavropoulos S."/>
            <person name="Stone C."/>
            <person name="Strader C."/>
            <person name="Tesfaye S."/>
            <person name="Thomson T."/>
            <person name="Thoulutsang Y."/>
            <person name="Thoulutsang D."/>
            <person name="Topham K."/>
            <person name="Topping I."/>
            <person name="Tsamla T."/>
            <person name="Vassiliev H."/>
            <person name="Vo A."/>
            <person name="Wangchuk T."/>
            <person name="Wangdi T."/>
            <person name="Weiand M."/>
            <person name="Wilkinson J."/>
            <person name="Wilson A."/>
            <person name="Yadav S."/>
            <person name="Young G."/>
            <person name="Yu Q."/>
            <person name="Zembek L."/>
            <person name="Zhong D."/>
            <person name="Zimmer A."/>
            <person name="Zwirko Z."/>
            <person name="Jaffe D.B."/>
            <person name="Alvarez P."/>
            <person name="Brockman W."/>
            <person name="Butler J."/>
            <person name="Chin C."/>
            <person name="Gnerre S."/>
            <person name="Grabherr M."/>
            <person name="Kleber M."/>
            <person name="Mauceli E."/>
            <person name="MacCallum I."/>
        </authorList>
    </citation>
    <scope>NUCLEOTIDE SEQUENCE [LARGE SCALE GENOMIC DNA]</scope>
    <source>
        <strain evidence="4">MSH-3 / Tucson 14011-0111.49</strain>
    </source>
</reference>
<keyword evidence="2" id="KW-0812">Transmembrane</keyword>
<keyword evidence="2" id="KW-0472">Membrane</keyword>
<dbReference type="Proteomes" id="UP000008744">
    <property type="component" value="Unassembled WGS sequence"/>
</dbReference>
<dbReference type="OMA" id="WFYKEEV"/>
<feature type="region of interest" description="Disordered" evidence="1">
    <location>
        <begin position="1"/>
        <end position="44"/>
    </location>
</feature>
<proteinExistence type="predicted"/>
<feature type="compositionally biased region" description="Low complexity" evidence="1">
    <location>
        <begin position="32"/>
        <end position="44"/>
    </location>
</feature>
<dbReference type="KEGG" id="dpe:6587577"/>
<keyword evidence="2" id="KW-1133">Transmembrane helix</keyword>
<dbReference type="HOGENOM" id="CLU_834897_0_0_1"/>
<evidence type="ECO:0000313" key="3">
    <source>
        <dbReference type="EMBL" id="EDW24534.1"/>
    </source>
</evidence>
<keyword evidence="4" id="KW-1185">Reference proteome</keyword>
<evidence type="ECO:0000256" key="1">
    <source>
        <dbReference type="SAM" id="MobiDB-lite"/>
    </source>
</evidence>
<organism evidence="4">
    <name type="scientific">Drosophila persimilis</name>
    <name type="common">Fruit fly</name>
    <dbReference type="NCBI Taxonomy" id="7234"/>
    <lineage>
        <taxon>Eukaryota</taxon>
        <taxon>Metazoa</taxon>
        <taxon>Ecdysozoa</taxon>
        <taxon>Arthropoda</taxon>
        <taxon>Hexapoda</taxon>
        <taxon>Insecta</taxon>
        <taxon>Pterygota</taxon>
        <taxon>Neoptera</taxon>
        <taxon>Endopterygota</taxon>
        <taxon>Diptera</taxon>
        <taxon>Brachycera</taxon>
        <taxon>Muscomorpha</taxon>
        <taxon>Ephydroidea</taxon>
        <taxon>Drosophilidae</taxon>
        <taxon>Drosophila</taxon>
        <taxon>Sophophora</taxon>
    </lineage>
</organism>